<proteinExistence type="predicted"/>
<dbReference type="OrthoDB" id="9801466at2"/>
<gene>
    <name evidence="2" type="ORF">HMPREF9943_00137</name>
</gene>
<sequence length="119" mass="13233">MSKLIIEVNGCNLVATLTDNSSVAALKKLLADGSVTIDMHDFSNFEKVGDFPTELPTNDEQIDTDYGDLILYLGKRFVIYYDKNSWNFTKLGHIDNITQNELKSILGDGDVTANLSLEK</sequence>
<dbReference type="AlphaFoldDB" id="M2Q4A1"/>
<organism evidence="2 3">
    <name type="scientific">Eggerthia catenaformis OT 569 = DSM 20559</name>
    <dbReference type="NCBI Taxonomy" id="999415"/>
    <lineage>
        <taxon>Bacteria</taxon>
        <taxon>Bacillati</taxon>
        <taxon>Bacillota</taxon>
        <taxon>Erysipelotrichia</taxon>
        <taxon>Erysipelotrichales</taxon>
        <taxon>Coprobacillaceae</taxon>
        <taxon>Eggerthia</taxon>
    </lineage>
</organism>
<dbReference type="InterPro" id="IPR041183">
    <property type="entry name" value="Cyclophilin-like"/>
</dbReference>
<feature type="domain" description="Cyclophilin-like" evidence="1">
    <location>
        <begin position="6"/>
        <end position="115"/>
    </location>
</feature>
<dbReference type="EMBL" id="AGEJ01000001">
    <property type="protein sequence ID" value="EMD17705.1"/>
    <property type="molecule type" value="Genomic_DNA"/>
</dbReference>
<dbReference type="BioCyc" id="ECAT999415-HMP:GTTI-146-MONOMER"/>
<dbReference type="Proteomes" id="UP000011758">
    <property type="component" value="Unassembled WGS sequence"/>
</dbReference>
<protein>
    <recommendedName>
        <fullName evidence="1">Cyclophilin-like domain-containing protein</fullName>
    </recommendedName>
</protein>
<evidence type="ECO:0000313" key="2">
    <source>
        <dbReference type="EMBL" id="EMD17705.1"/>
    </source>
</evidence>
<dbReference type="STRING" id="999415.HMPREF9943_00137"/>
<comment type="caution">
    <text evidence="2">The sequence shown here is derived from an EMBL/GenBank/DDBJ whole genome shotgun (WGS) entry which is preliminary data.</text>
</comment>
<keyword evidence="3" id="KW-1185">Reference proteome</keyword>
<evidence type="ECO:0000259" key="1">
    <source>
        <dbReference type="Pfam" id="PF18050"/>
    </source>
</evidence>
<dbReference type="eggNOG" id="COG4925">
    <property type="taxonomic scope" value="Bacteria"/>
</dbReference>
<dbReference type="RefSeq" id="WP_004801148.1">
    <property type="nucleotide sequence ID" value="NZ_KB446646.1"/>
</dbReference>
<dbReference type="InterPro" id="IPR029000">
    <property type="entry name" value="Cyclophilin-like_dom_sf"/>
</dbReference>
<evidence type="ECO:0000313" key="3">
    <source>
        <dbReference type="Proteomes" id="UP000011758"/>
    </source>
</evidence>
<dbReference type="Pfam" id="PF18050">
    <property type="entry name" value="Cyclophil_like2"/>
    <property type="match status" value="1"/>
</dbReference>
<dbReference type="SUPFAM" id="SSF50891">
    <property type="entry name" value="Cyclophilin-like"/>
    <property type="match status" value="1"/>
</dbReference>
<accession>M2Q4A1</accession>
<reference evidence="2 3" key="1">
    <citation type="submission" date="2013-02" db="EMBL/GenBank/DDBJ databases">
        <title>The Genome Sequence of Lactobacillus catenaformis F0143.</title>
        <authorList>
            <consortium name="The Broad Institute Genome Sequencing Platform"/>
            <person name="Earl A."/>
            <person name="Ward D."/>
            <person name="Feldgarden M."/>
            <person name="Gevers D."/>
            <person name="Izard J."/>
            <person name="Blanton J.M."/>
            <person name="Mathney J."/>
            <person name="Dewhirst F.E."/>
            <person name="Young S.K."/>
            <person name="Zeng Q."/>
            <person name="Gargeya S."/>
            <person name="Fitzgerald M."/>
            <person name="Haas B."/>
            <person name="Abouelleil A."/>
            <person name="Alvarado L."/>
            <person name="Arachchi H.M."/>
            <person name="Berlin A."/>
            <person name="Chapman S.B."/>
            <person name="Gearin G."/>
            <person name="Goldberg J."/>
            <person name="Griggs A."/>
            <person name="Gujja S."/>
            <person name="Hansen M."/>
            <person name="Heiman D."/>
            <person name="Howarth C."/>
            <person name="Larimer J."/>
            <person name="Lui A."/>
            <person name="MacDonald P.J.P."/>
            <person name="McCowen C."/>
            <person name="Montmayeur A."/>
            <person name="Murphy C."/>
            <person name="Neiman D."/>
            <person name="Pearson M."/>
            <person name="Priest M."/>
            <person name="Roberts A."/>
            <person name="Saif S."/>
            <person name="Shea T."/>
            <person name="Sisk P."/>
            <person name="Stolte C."/>
            <person name="Sykes S."/>
            <person name="Wortman J."/>
            <person name="Nusbaum C."/>
            <person name="Birren B."/>
        </authorList>
    </citation>
    <scope>NUCLEOTIDE SEQUENCE [LARGE SCALE GENOMIC DNA]</scope>
    <source>
        <strain evidence="2 3">OT 569</strain>
    </source>
</reference>
<name>M2Q4A1_9FIRM</name>